<comment type="caution">
    <text evidence="2">The sequence shown here is derived from an EMBL/GenBank/DDBJ whole genome shotgun (WGS) entry which is preliminary data.</text>
</comment>
<evidence type="ECO:0000256" key="1">
    <source>
        <dbReference type="SAM" id="Phobius"/>
    </source>
</evidence>
<accession>X1F100</accession>
<keyword evidence="1" id="KW-0472">Membrane</keyword>
<evidence type="ECO:0000313" key="2">
    <source>
        <dbReference type="EMBL" id="GAH38587.1"/>
    </source>
</evidence>
<sequence>MIRLKNSKLYKFSIYFLISLFFITLIPIGIIIFNYDYKSDWTYTIENKSIADNTFFYEVDTHTTTLVNLLGFRFPNRTILIEINAHKNSDPFEYCIFQAISINNSQNSIISVSILEGYSNGLPINYTLDDNNIYSIQFHPLENNNLTYIDVCKK</sequence>
<feature type="transmembrane region" description="Helical" evidence="1">
    <location>
        <begin position="12"/>
        <end position="35"/>
    </location>
</feature>
<keyword evidence="1" id="KW-0812">Transmembrane</keyword>
<keyword evidence="1" id="KW-1133">Transmembrane helix</keyword>
<name>X1F100_9ZZZZ</name>
<proteinExistence type="predicted"/>
<dbReference type="AlphaFoldDB" id="X1F100"/>
<reference evidence="2" key="1">
    <citation type="journal article" date="2014" name="Front. Microbiol.">
        <title>High frequency of phylogenetically diverse reductive dehalogenase-homologous genes in deep subseafloor sedimentary metagenomes.</title>
        <authorList>
            <person name="Kawai M."/>
            <person name="Futagami T."/>
            <person name="Toyoda A."/>
            <person name="Takaki Y."/>
            <person name="Nishi S."/>
            <person name="Hori S."/>
            <person name="Arai W."/>
            <person name="Tsubouchi T."/>
            <person name="Morono Y."/>
            <person name="Uchiyama I."/>
            <person name="Ito T."/>
            <person name="Fujiyama A."/>
            <person name="Inagaki F."/>
            <person name="Takami H."/>
        </authorList>
    </citation>
    <scope>NUCLEOTIDE SEQUENCE</scope>
    <source>
        <strain evidence="2">Expedition CK06-06</strain>
    </source>
</reference>
<protein>
    <submittedName>
        <fullName evidence="2">Uncharacterized protein</fullName>
    </submittedName>
</protein>
<dbReference type="EMBL" id="BARU01010892">
    <property type="protein sequence ID" value="GAH38587.1"/>
    <property type="molecule type" value="Genomic_DNA"/>
</dbReference>
<organism evidence="2">
    <name type="scientific">marine sediment metagenome</name>
    <dbReference type="NCBI Taxonomy" id="412755"/>
    <lineage>
        <taxon>unclassified sequences</taxon>
        <taxon>metagenomes</taxon>
        <taxon>ecological metagenomes</taxon>
    </lineage>
</organism>
<gene>
    <name evidence="2" type="ORF">S03H2_20623</name>
</gene>